<evidence type="ECO:0000313" key="3">
    <source>
        <dbReference type="Proteomes" id="UP000054538"/>
    </source>
</evidence>
<accession>A0A0D0D2X6</accession>
<dbReference type="AlphaFoldDB" id="A0A0D0D2X6"/>
<reference evidence="3" key="2">
    <citation type="submission" date="2015-01" db="EMBL/GenBank/DDBJ databases">
        <title>Evolutionary Origins and Diversification of the Mycorrhizal Mutualists.</title>
        <authorList>
            <consortium name="DOE Joint Genome Institute"/>
            <consortium name="Mycorrhizal Genomics Consortium"/>
            <person name="Kohler A."/>
            <person name="Kuo A."/>
            <person name="Nagy L.G."/>
            <person name="Floudas D."/>
            <person name="Copeland A."/>
            <person name="Barry K.W."/>
            <person name="Cichocki N."/>
            <person name="Veneault-Fourrey C."/>
            <person name="LaButti K."/>
            <person name="Lindquist E.A."/>
            <person name="Lipzen A."/>
            <person name="Lundell T."/>
            <person name="Morin E."/>
            <person name="Murat C."/>
            <person name="Riley R."/>
            <person name="Ohm R."/>
            <person name="Sun H."/>
            <person name="Tunlid A."/>
            <person name="Henrissat B."/>
            <person name="Grigoriev I.V."/>
            <person name="Hibbett D.S."/>
            <person name="Martin F."/>
        </authorList>
    </citation>
    <scope>NUCLEOTIDE SEQUENCE [LARGE SCALE GENOMIC DNA]</scope>
    <source>
        <strain evidence="3">Ve08.2h10</strain>
    </source>
</reference>
<proteinExistence type="predicted"/>
<sequence length="74" mass="8700">MIARHHEDRNPHQPNKHQGRTKLPWHSTRVYVWVSFVVRRRWRFVRRRSWGNAAIHVVGVDVAFSSSAEPGECG</sequence>
<feature type="region of interest" description="Disordered" evidence="1">
    <location>
        <begin position="1"/>
        <end position="21"/>
    </location>
</feature>
<gene>
    <name evidence="2" type="ORF">PAXRUDRAFT_662261</name>
</gene>
<name>A0A0D0D2X6_9AGAM</name>
<dbReference type="InParanoid" id="A0A0D0D2X6"/>
<dbReference type="Proteomes" id="UP000054538">
    <property type="component" value="Unassembled WGS sequence"/>
</dbReference>
<feature type="compositionally biased region" description="Basic and acidic residues" evidence="1">
    <location>
        <begin position="1"/>
        <end position="11"/>
    </location>
</feature>
<dbReference type="EMBL" id="KN825465">
    <property type="protein sequence ID" value="KIK90832.1"/>
    <property type="molecule type" value="Genomic_DNA"/>
</dbReference>
<dbReference type="HOGENOM" id="CLU_2688542_0_0_1"/>
<evidence type="ECO:0000313" key="2">
    <source>
        <dbReference type="EMBL" id="KIK90832.1"/>
    </source>
</evidence>
<protein>
    <submittedName>
        <fullName evidence="2">Uncharacterized protein</fullName>
    </submittedName>
</protein>
<organism evidence="2 3">
    <name type="scientific">Paxillus rubicundulus Ve08.2h10</name>
    <dbReference type="NCBI Taxonomy" id="930991"/>
    <lineage>
        <taxon>Eukaryota</taxon>
        <taxon>Fungi</taxon>
        <taxon>Dikarya</taxon>
        <taxon>Basidiomycota</taxon>
        <taxon>Agaricomycotina</taxon>
        <taxon>Agaricomycetes</taxon>
        <taxon>Agaricomycetidae</taxon>
        <taxon>Boletales</taxon>
        <taxon>Paxilineae</taxon>
        <taxon>Paxillaceae</taxon>
        <taxon>Paxillus</taxon>
    </lineage>
</organism>
<reference evidence="2 3" key="1">
    <citation type="submission" date="2014-04" db="EMBL/GenBank/DDBJ databases">
        <authorList>
            <consortium name="DOE Joint Genome Institute"/>
            <person name="Kuo A."/>
            <person name="Kohler A."/>
            <person name="Jargeat P."/>
            <person name="Nagy L.G."/>
            <person name="Floudas D."/>
            <person name="Copeland A."/>
            <person name="Barry K.W."/>
            <person name="Cichocki N."/>
            <person name="Veneault-Fourrey C."/>
            <person name="LaButti K."/>
            <person name="Lindquist E.A."/>
            <person name="Lipzen A."/>
            <person name="Lundell T."/>
            <person name="Morin E."/>
            <person name="Murat C."/>
            <person name="Sun H."/>
            <person name="Tunlid A."/>
            <person name="Henrissat B."/>
            <person name="Grigoriev I.V."/>
            <person name="Hibbett D.S."/>
            <person name="Martin F."/>
            <person name="Nordberg H.P."/>
            <person name="Cantor M.N."/>
            <person name="Hua S.X."/>
        </authorList>
    </citation>
    <scope>NUCLEOTIDE SEQUENCE [LARGE SCALE GENOMIC DNA]</scope>
    <source>
        <strain evidence="2 3">Ve08.2h10</strain>
    </source>
</reference>
<evidence type="ECO:0000256" key="1">
    <source>
        <dbReference type="SAM" id="MobiDB-lite"/>
    </source>
</evidence>
<keyword evidence="3" id="KW-1185">Reference proteome</keyword>